<evidence type="ECO:0000256" key="2">
    <source>
        <dbReference type="ARBA" id="ARBA00007998"/>
    </source>
</evidence>
<dbReference type="Gene3D" id="1.20.1740.10">
    <property type="entry name" value="Amino acid/polyamine transporter I"/>
    <property type="match status" value="1"/>
</dbReference>
<keyword evidence="5 8" id="KW-0812">Transmembrane</keyword>
<proteinExistence type="inferred from homology"/>
<feature type="transmembrane region" description="Helical" evidence="8">
    <location>
        <begin position="45"/>
        <end position="63"/>
    </location>
</feature>
<evidence type="ECO:0000256" key="4">
    <source>
        <dbReference type="ARBA" id="ARBA00022544"/>
    </source>
</evidence>
<evidence type="ECO:0000256" key="5">
    <source>
        <dbReference type="ARBA" id="ARBA00022692"/>
    </source>
</evidence>
<keyword evidence="3" id="KW-0813">Transport</keyword>
<dbReference type="STRING" id="1324314.BVG16_06560"/>
<comment type="caution">
    <text evidence="9">The sequence shown here is derived from an EMBL/GenBank/DDBJ whole genome shotgun (WGS) entry which is preliminary data.</text>
</comment>
<feature type="transmembrane region" description="Helical" evidence="8">
    <location>
        <begin position="188"/>
        <end position="210"/>
    </location>
</feature>
<feature type="transmembrane region" description="Helical" evidence="8">
    <location>
        <begin position="122"/>
        <end position="139"/>
    </location>
</feature>
<feature type="transmembrane region" description="Helical" evidence="8">
    <location>
        <begin position="311"/>
        <end position="327"/>
    </location>
</feature>
<keyword evidence="4" id="KW-0309">Germination</keyword>
<accession>A0A1T2XKJ0</accession>
<sequence>MGIFNYADEEIGQREITMTVASMIIGLGVLTLPRLVASETMSSDGWISILVAGGIALFFGWIVSKLCGRFKRMTFYEYTSLIVTKPVAYVLTLLQAVYFLMFCAYEMRAVASISKQYLFDRTPIEVIALTFLLVVIVAVSGSRVGIIRLCVLFLPIVLFFVIVMLAFSVELFEWENLKPMFITDGKHIYSGARQVIYSMLGYEIVMFYSILMRKPKESTKAIIIGISIPILLYLIIFIIAIGIFTREGTINIMYPAIEIAKEIEIPGQFFERFESVLFIIWIMTLYNTSSIVMDVSVHCLTSAIKKLDKRTCLLILSPIIFLISMFPKDQVEYVYLGTIISIMGIAFAAIIPTSLLIVAAIRGVQSSD</sequence>
<dbReference type="PANTHER" id="PTHR34975:SF2">
    <property type="entry name" value="SPORE GERMINATION PROTEIN A2"/>
    <property type="match status" value="1"/>
</dbReference>
<comment type="similarity">
    <text evidence="2">Belongs to the amino acid-polyamine-organocation (APC) superfamily. Spore germination protein (SGP) (TC 2.A.3.9) family.</text>
</comment>
<dbReference type="Pfam" id="PF03845">
    <property type="entry name" value="Spore_permease"/>
    <property type="match status" value="1"/>
</dbReference>
<dbReference type="AlphaFoldDB" id="A0A1T2XKJ0"/>
<evidence type="ECO:0000313" key="9">
    <source>
        <dbReference type="EMBL" id="OPA80387.1"/>
    </source>
</evidence>
<evidence type="ECO:0000256" key="3">
    <source>
        <dbReference type="ARBA" id="ARBA00022448"/>
    </source>
</evidence>
<keyword evidence="7 8" id="KW-0472">Membrane</keyword>
<evidence type="ECO:0000256" key="1">
    <source>
        <dbReference type="ARBA" id="ARBA00004141"/>
    </source>
</evidence>
<feature type="transmembrane region" description="Helical" evidence="8">
    <location>
        <begin position="276"/>
        <end position="299"/>
    </location>
</feature>
<keyword evidence="6 8" id="KW-1133">Transmembrane helix</keyword>
<gene>
    <name evidence="9" type="ORF">BVG16_06560</name>
</gene>
<dbReference type="PANTHER" id="PTHR34975">
    <property type="entry name" value="SPORE GERMINATION PROTEIN A2"/>
    <property type="match status" value="1"/>
</dbReference>
<reference evidence="9 10" key="1">
    <citation type="submission" date="2017-01" db="EMBL/GenBank/DDBJ databases">
        <title>Genome analysis of Paenibacillus selenitrireducens ES3-24.</title>
        <authorList>
            <person name="Xu D."/>
            <person name="Yao R."/>
            <person name="Zheng S."/>
        </authorList>
    </citation>
    <scope>NUCLEOTIDE SEQUENCE [LARGE SCALE GENOMIC DNA]</scope>
    <source>
        <strain evidence="9 10">ES3-24</strain>
    </source>
</reference>
<evidence type="ECO:0000256" key="6">
    <source>
        <dbReference type="ARBA" id="ARBA00022989"/>
    </source>
</evidence>
<feature type="transmembrane region" description="Helical" evidence="8">
    <location>
        <begin position="333"/>
        <end position="361"/>
    </location>
</feature>
<keyword evidence="10" id="KW-1185">Reference proteome</keyword>
<dbReference type="InterPro" id="IPR004761">
    <property type="entry name" value="Spore_GerAB"/>
</dbReference>
<organism evidence="9 10">
    <name type="scientific">Paenibacillus selenitireducens</name>
    <dbReference type="NCBI Taxonomy" id="1324314"/>
    <lineage>
        <taxon>Bacteria</taxon>
        <taxon>Bacillati</taxon>
        <taxon>Bacillota</taxon>
        <taxon>Bacilli</taxon>
        <taxon>Bacillales</taxon>
        <taxon>Paenibacillaceae</taxon>
        <taxon>Paenibacillus</taxon>
    </lineage>
</organism>
<dbReference type="GO" id="GO:0009847">
    <property type="term" value="P:spore germination"/>
    <property type="evidence" value="ECO:0007669"/>
    <property type="project" value="InterPro"/>
</dbReference>
<comment type="subcellular location">
    <subcellularLocation>
        <location evidence="1">Membrane</location>
        <topology evidence="1">Multi-pass membrane protein</topology>
    </subcellularLocation>
</comment>
<dbReference type="EMBL" id="MSZX01000002">
    <property type="protein sequence ID" value="OPA80387.1"/>
    <property type="molecule type" value="Genomic_DNA"/>
</dbReference>
<dbReference type="RefSeq" id="WP_078497735.1">
    <property type="nucleotide sequence ID" value="NZ_MSZX01000002.1"/>
</dbReference>
<dbReference type="Proteomes" id="UP000190188">
    <property type="component" value="Unassembled WGS sequence"/>
</dbReference>
<feature type="transmembrane region" description="Helical" evidence="8">
    <location>
        <begin position="222"/>
        <end position="244"/>
    </location>
</feature>
<feature type="transmembrane region" description="Helical" evidence="8">
    <location>
        <begin position="16"/>
        <end position="33"/>
    </location>
</feature>
<name>A0A1T2XKJ0_9BACL</name>
<feature type="transmembrane region" description="Helical" evidence="8">
    <location>
        <begin position="146"/>
        <end position="168"/>
    </location>
</feature>
<evidence type="ECO:0000256" key="7">
    <source>
        <dbReference type="ARBA" id="ARBA00023136"/>
    </source>
</evidence>
<feature type="transmembrane region" description="Helical" evidence="8">
    <location>
        <begin position="75"/>
        <end position="102"/>
    </location>
</feature>
<dbReference type="GO" id="GO:0016020">
    <property type="term" value="C:membrane"/>
    <property type="evidence" value="ECO:0007669"/>
    <property type="project" value="UniProtKB-SubCell"/>
</dbReference>
<dbReference type="NCBIfam" id="TIGR00912">
    <property type="entry name" value="2A0309"/>
    <property type="match status" value="1"/>
</dbReference>
<evidence type="ECO:0000313" key="10">
    <source>
        <dbReference type="Proteomes" id="UP000190188"/>
    </source>
</evidence>
<evidence type="ECO:0000256" key="8">
    <source>
        <dbReference type="SAM" id="Phobius"/>
    </source>
</evidence>
<protein>
    <submittedName>
        <fullName evidence="9">Spore gernimation protein</fullName>
    </submittedName>
</protein>
<dbReference type="OrthoDB" id="2716906at2"/>